<dbReference type="EMBL" id="CAJHNJ030000003">
    <property type="protein sequence ID" value="CAG9092920.1"/>
    <property type="molecule type" value="Genomic_DNA"/>
</dbReference>
<evidence type="ECO:0000256" key="5">
    <source>
        <dbReference type="ARBA" id="ARBA00023069"/>
    </source>
</evidence>
<dbReference type="AlphaFoldDB" id="A0A8S4D4S8"/>
<dbReference type="Pfam" id="PF10234">
    <property type="entry name" value="Cluap1"/>
    <property type="match status" value="1"/>
</dbReference>
<keyword evidence="5" id="KW-0969">Cilium</keyword>
<feature type="compositionally biased region" description="Low complexity" evidence="8">
    <location>
        <begin position="445"/>
        <end position="479"/>
    </location>
</feature>
<reference evidence="9" key="1">
    <citation type="submission" date="2020-11" db="EMBL/GenBank/DDBJ databases">
        <authorList>
            <person name="Whiteford S."/>
        </authorList>
    </citation>
    <scope>NUCLEOTIDE SEQUENCE</scope>
</reference>
<name>A0A8S4D4S8_PLUXY</name>
<keyword evidence="4 7" id="KW-0175">Coiled coil</keyword>
<comment type="subcellular location">
    <subcellularLocation>
        <location evidence="1">Cell projection</location>
        <location evidence="1">Cilium</location>
    </subcellularLocation>
</comment>
<feature type="compositionally biased region" description="Acidic residues" evidence="8">
    <location>
        <begin position="390"/>
        <end position="402"/>
    </location>
</feature>
<dbReference type="GO" id="GO:0005815">
    <property type="term" value="C:microtubule organizing center"/>
    <property type="evidence" value="ECO:0007669"/>
    <property type="project" value="TreeGrafter"/>
</dbReference>
<comment type="caution">
    <text evidence="9">The sequence shown here is derived from an EMBL/GenBank/DDBJ whole genome shotgun (WGS) entry which is preliminary data.</text>
</comment>
<dbReference type="PANTHER" id="PTHR21547">
    <property type="entry name" value="CLUSTERIN ASSOCIATED PROTEIN 1"/>
    <property type="match status" value="1"/>
</dbReference>
<keyword evidence="10" id="KW-1185">Reference proteome</keyword>
<feature type="region of interest" description="Disordered" evidence="8">
    <location>
        <begin position="386"/>
        <end position="485"/>
    </location>
</feature>
<feature type="region of interest" description="Disordered" evidence="8">
    <location>
        <begin position="336"/>
        <end position="366"/>
    </location>
</feature>
<dbReference type="GO" id="GO:0005929">
    <property type="term" value="C:cilium"/>
    <property type="evidence" value="ECO:0007669"/>
    <property type="project" value="UniProtKB-SubCell"/>
</dbReference>
<protein>
    <submittedName>
        <fullName evidence="9">(diamondback moth) hypothetical protein</fullName>
    </submittedName>
</protein>
<dbReference type="Proteomes" id="UP000653454">
    <property type="component" value="Unassembled WGS sequence"/>
</dbReference>
<evidence type="ECO:0000256" key="8">
    <source>
        <dbReference type="SAM" id="MobiDB-lite"/>
    </source>
</evidence>
<dbReference type="GO" id="GO:0030992">
    <property type="term" value="C:intraciliary transport particle B"/>
    <property type="evidence" value="ECO:0007669"/>
    <property type="project" value="TreeGrafter"/>
</dbReference>
<dbReference type="GO" id="GO:0060271">
    <property type="term" value="P:cilium assembly"/>
    <property type="evidence" value="ECO:0007669"/>
    <property type="project" value="TreeGrafter"/>
</dbReference>
<evidence type="ECO:0000256" key="6">
    <source>
        <dbReference type="ARBA" id="ARBA00023273"/>
    </source>
</evidence>
<comment type="similarity">
    <text evidence="2">Belongs to the CLUAP1 family.</text>
</comment>
<feature type="coiled-coil region" evidence="7">
    <location>
        <begin position="290"/>
        <end position="325"/>
    </location>
</feature>
<keyword evidence="3" id="KW-0970">Cilium biogenesis/degradation</keyword>
<evidence type="ECO:0000256" key="3">
    <source>
        <dbReference type="ARBA" id="ARBA00022794"/>
    </source>
</evidence>
<evidence type="ECO:0000256" key="4">
    <source>
        <dbReference type="ARBA" id="ARBA00023054"/>
    </source>
</evidence>
<proteinExistence type="inferred from homology"/>
<evidence type="ECO:0000256" key="7">
    <source>
        <dbReference type="SAM" id="Coils"/>
    </source>
</evidence>
<dbReference type="InterPro" id="IPR019366">
    <property type="entry name" value="Clusterin-associated_protein-1"/>
</dbReference>
<keyword evidence="6" id="KW-0966">Cell projection</keyword>
<organism evidence="9 10">
    <name type="scientific">Plutella xylostella</name>
    <name type="common">Diamondback moth</name>
    <name type="synonym">Plutella maculipennis</name>
    <dbReference type="NCBI Taxonomy" id="51655"/>
    <lineage>
        <taxon>Eukaryota</taxon>
        <taxon>Metazoa</taxon>
        <taxon>Ecdysozoa</taxon>
        <taxon>Arthropoda</taxon>
        <taxon>Hexapoda</taxon>
        <taxon>Insecta</taxon>
        <taxon>Pterygota</taxon>
        <taxon>Neoptera</taxon>
        <taxon>Endopterygota</taxon>
        <taxon>Lepidoptera</taxon>
        <taxon>Glossata</taxon>
        <taxon>Ditrysia</taxon>
        <taxon>Yponomeutoidea</taxon>
        <taxon>Plutellidae</taxon>
        <taxon>Plutella</taxon>
    </lineage>
</organism>
<evidence type="ECO:0000256" key="2">
    <source>
        <dbReference type="ARBA" id="ARBA00008340"/>
    </source>
</evidence>
<evidence type="ECO:0000256" key="1">
    <source>
        <dbReference type="ARBA" id="ARBA00004138"/>
    </source>
</evidence>
<feature type="compositionally biased region" description="Acidic residues" evidence="8">
    <location>
        <begin position="433"/>
        <end position="442"/>
    </location>
</feature>
<dbReference type="PANTHER" id="PTHR21547:SF0">
    <property type="entry name" value="CLUSTERIN-ASSOCIATED PROTEIN 1"/>
    <property type="match status" value="1"/>
</dbReference>
<evidence type="ECO:0000313" key="10">
    <source>
        <dbReference type="Proteomes" id="UP000653454"/>
    </source>
</evidence>
<gene>
    <name evidence="9" type="ORF">PLXY2_LOCUS1140</name>
</gene>
<accession>A0A8S4D4S8</accession>
<sequence>MRSLGFPHPISLESFRTPNFPLVEAALRWLACSLEPEAALAGGGGSLEERVALVTHAVAFFLSRANVKLNGRRIYGAEGWAARELMKVSGLLKVAVAAPAQHGPPDHLPSYDVSSRLGEIKQARQLATELTARGAALHDLLGKEPEHREARDRALSRPLDLSSMESSLRLALEAVTSRVASTREQLAAAGGGGGALDAKIERRRGELQRAEQRLRTVHSIKPAYQGELMAVESEIAALWGQYVLRYRCVEALKHQLSVLENAQAEVMFNIVLSPSSRAGWWRWERDRGAVEALKHQLSVLENAQAEAAEEQQAAIMQLIHKYEAEDVLGKLSDSDEMYSSDETKAPSAAPRPATRPKTRLRIKTAGVPAAEARRAFGSMAAAARDSLDDIRDEDSLSDDEPSDTLHGGRDDTASRWTRAGRRPPRPATRTIPIDDEDEDILEGMEAGSAGDSLGSSSESELRVGSAARRPSAAPGRASALSDNEF</sequence>
<evidence type="ECO:0000313" key="9">
    <source>
        <dbReference type="EMBL" id="CAG9092920.1"/>
    </source>
</evidence>